<proteinExistence type="predicted"/>
<dbReference type="PROSITE" id="PS00028">
    <property type="entry name" value="ZINC_FINGER_C2H2_1"/>
    <property type="match status" value="1"/>
</dbReference>
<dbReference type="EMBL" id="JANBUM010000167">
    <property type="protein sequence ID" value="KAJ2782714.1"/>
    <property type="molecule type" value="Genomic_DNA"/>
</dbReference>
<name>A0A9W8LI74_9FUNG</name>
<dbReference type="GO" id="GO:0008270">
    <property type="term" value="F:zinc ion binding"/>
    <property type="evidence" value="ECO:0007669"/>
    <property type="project" value="UniProtKB-KW"/>
</dbReference>
<reference evidence="3" key="1">
    <citation type="submission" date="2022-07" db="EMBL/GenBank/DDBJ databases">
        <title>Phylogenomic reconstructions and comparative analyses of Kickxellomycotina fungi.</title>
        <authorList>
            <person name="Reynolds N.K."/>
            <person name="Stajich J.E."/>
            <person name="Barry K."/>
            <person name="Grigoriev I.V."/>
            <person name="Crous P."/>
            <person name="Smith M.E."/>
        </authorList>
    </citation>
    <scope>NUCLEOTIDE SEQUENCE</scope>
    <source>
        <strain evidence="3">BCRC 34489</strain>
    </source>
</reference>
<gene>
    <name evidence="3" type="ORF">GGI15_002830</name>
</gene>
<evidence type="ECO:0000313" key="4">
    <source>
        <dbReference type="Proteomes" id="UP001140172"/>
    </source>
</evidence>
<protein>
    <recommendedName>
        <fullName evidence="2">C2H2-type domain-containing protein</fullName>
    </recommendedName>
</protein>
<keyword evidence="1" id="KW-0479">Metal-binding</keyword>
<keyword evidence="1" id="KW-0862">Zinc</keyword>
<keyword evidence="1" id="KW-0863">Zinc-finger</keyword>
<feature type="domain" description="C2H2-type" evidence="2">
    <location>
        <begin position="25"/>
        <end position="48"/>
    </location>
</feature>
<sequence>MCDIACSNRHRFGAETVGVFRLYDYACNICGQVFSDVYAANDHVKENHFFPPLDY</sequence>
<keyword evidence="4" id="KW-1185">Reference proteome</keyword>
<dbReference type="OrthoDB" id="5511298at2759"/>
<dbReference type="InterPro" id="IPR013087">
    <property type="entry name" value="Znf_C2H2_type"/>
</dbReference>
<dbReference type="Proteomes" id="UP001140172">
    <property type="component" value="Unassembled WGS sequence"/>
</dbReference>
<evidence type="ECO:0000256" key="1">
    <source>
        <dbReference type="PROSITE-ProRule" id="PRU00042"/>
    </source>
</evidence>
<evidence type="ECO:0000259" key="2">
    <source>
        <dbReference type="PROSITE" id="PS50157"/>
    </source>
</evidence>
<dbReference type="PROSITE" id="PS50157">
    <property type="entry name" value="ZINC_FINGER_C2H2_2"/>
    <property type="match status" value="1"/>
</dbReference>
<dbReference type="AlphaFoldDB" id="A0A9W8LI74"/>
<organism evidence="3 4">
    <name type="scientific">Coemansia interrupta</name>
    <dbReference type="NCBI Taxonomy" id="1126814"/>
    <lineage>
        <taxon>Eukaryota</taxon>
        <taxon>Fungi</taxon>
        <taxon>Fungi incertae sedis</taxon>
        <taxon>Zoopagomycota</taxon>
        <taxon>Kickxellomycotina</taxon>
        <taxon>Kickxellomycetes</taxon>
        <taxon>Kickxellales</taxon>
        <taxon>Kickxellaceae</taxon>
        <taxon>Coemansia</taxon>
    </lineage>
</organism>
<accession>A0A9W8LI74</accession>
<comment type="caution">
    <text evidence="3">The sequence shown here is derived from an EMBL/GenBank/DDBJ whole genome shotgun (WGS) entry which is preliminary data.</text>
</comment>
<evidence type="ECO:0000313" key="3">
    <source>
        <dbReference type="EMBL" id="KAJ2782714.1"/>
    </source>
</evidence>